<feature type="non-terminal residue" evidence="1">
    <location>
        <position position="92"/>
    </location>
</feature>
<gene>
    <name evidence="1" type="ORF">H9874_04855</name>
</gene>
<evidence type="ECO:0000313" key="1">
    <source>
        <dbReference type="EMBL" id="HIW78459.1"/>
    </source>
</evidence>
<accession>A0A9D1R045</accession>
<reference evidence="1" key="2">
    <citation type="submission" date="2021-04" db="EMBL/GenBank/DDBJ databases">
        <authorList>
            <person name="Gilroy R."/>
        </authorList>
    </citation>
    <scope>NUCLEOTIDE SEQUENCE</scope>
    <source>
        <strain evidence="1">ChiSxjej5B17-1746</strain>
    </source>
</reference>
<evidence type="ECO:0000313" key="2">
    <source>
        <dbReference type="Proteomes" id="UP000824264"/>
    </source>
</evidence>
<name>A0A9D1R045_9BACT</name>
<protein>
    <submittedName>
        <fullName evidence="1">Uncharacterized protein</fullName>
    </submittedName>
</protein>
<sequence>MLIKDEACSPKAILKMCSSFQKKGIRLQRFLYLFLRGTRLDIDFYGVVWRYQFAFIVAPLKVPTNSAKLPDQGAGAEKMVDSLIKHFRFPLT</sequence>
<proteinExistence type="predicted"/>
<comment type="caution">
    <text evidence="1">The sequence shown here is derived from an EMBL/GenBank/DDBJ whole genome shotgun (WGS) entry which is preliminary data.</text>
</comment>
<dbReference type="EMBL" id="DXGI01000174">
    <property type="protein sequence ID" value="HIW78459.1"/>
    <property type="molecule type" value="Genomic_DNA"/>
</dbReference>
<organism evidence="1 2">
    <name type="scientific">Candidatus Bilophila faecipullorum</name>
    <dbReference type="NCBI Taxonomy" id="2838482"/>
    <lineage>
        <taxon>Bacteria</taxon>
        <taxon>Pseudomonadati</taxon>
        <taxon>Thermodesulfobacteriota</taxon>
        <taxon>Desulfovibrionia</taxon>
        <taxon>Desulfovibrionales</taxon>
        <taxon>Desulfovibrionaceae</taxon>
        <taxon>Bilophila</taxon>
    </lineage>
</organism>
<reference evidence="1" key="1">
    <citation type="journal article" date="2021" name="PeerJ">
        <title>Extensive microbial diversity within the chicken gut microbiome revealed by metagenomics and culture.</title>
        <authorList>
            <person name="Gilroy R."/>
            <person name="Ravi A."/>
            <person name="Getino M."/>
            <person name="Pursley I."/>
            <person name="Horton D.L."/>
            <person name="Alikhan N.F."/>
            <person name="Baker D."/>
            <person name="Gharbi K."/>
            <person name="Hall N."/>
            <person name="Watson M."/>
            <person name="Adriaenssens E.M."/>
            <person name="Foster-Nyarko E."/>
            <person name="Jarju S."/>
            <person name="Secka A."/>
            <person name="Antonio M."/>
            <person name="Oren A."/>
            <person name="Chaudhuri R.R."/>
            <person name="La Ragione R."/>
            <person name="Hildebrand F."/>
            <person name="Pallen M.J."/>
        </authorList>
    </citation>
    <scope>NUCLEOTIDE SEQUENCE</scope>
    <source>
        <strain evidence="1">ChiSxjej5B17-1746</strain>
    </source>
</reference>
<dbReference type="Proteomes" id="UP000824264">
    <property type="component" value="Unassembled WGS sequence"/>
</dbReference>
<dbReference type="AlphaFoldDB" id="A0A9D1R045"/>